<dbReference type="SUPFAM" id="SSF54637">
    <property type="entry name" value="Thioesterase/thiol ester dehydrase-isomerase"/>
    <property type="match status" value="2"/>
</dbReference>
<dbReference type="InterPro" id="IPR003703">
    <property type="entry name" value="Acyl_CoA_thio"/>
</dbReference>
<evidence type="ECO:0000256" key="4">
    <source>
        <dbReference type="ARBA" id="ARBA00023098"/>
    </source>
</evidence>
<dbReference type="RefSeq" id="WP_254098313.1">
    <property type="nucleotide sequence ID" value="NZ_JANATA010000001.1"/>
</dbReference>
<feature type="domain" description="Acyl-CoA thioesterase 2 C-terminal" evidence="9">
    <location>
        <begin position="155"/>
        <end position="280"/>
    </location>
</feature>
<dbReference type="Gene3D" id="2.40.160.210">
    <property type="entry name" value="Acyl-CoA thioesterase, double hotdog domain"/>
    <property type="match status" value="1"/>
</dbReference>
<comment type="similarity">
    <text evidence="1">Belongs to the C/M/P thioester hydrolase family.</text>
</comment>
<comment type="caution">
    <text evidence="11">The sequence shown here is derived from an EMBL/GenBank/DDBJ whole genome shotgun (WGS) entry which is preliminary data.</text>
</comment>
<dbReference type="PANTHER" id="PTHR11066">
    <property type="entry name" value="ACYL-COA THIOESTERASE"/>
    <property type="match status" value="1"/>
</dbReference>
<evidence type="ECO:0000256" key="8">
    <source>
        <dbReference type="ARBA" id="ARBA00079653"/>
    </source>
</evidence>
<comment type="subunit">
    <text evidence="2">Homotetramer.</text>
</comment>
<feature type="domain" description="Acyl-CoA thioesterase-like N-terminal HotDog" evidence="10">
    <location>
        <begin position="25"/>
        <end position="107"/>
    </location>
</feature>
<reference evidence="11" key="1">
    <citation type="submission" date="2022-07" db="EMBL/GenBank/DDBJ databases">
        <title>Characterization of the Novel Bacterium Alteromonas immobilis LMIT006 and Alteromonas gregis LMIT007.</title>
        <authorList>
            <person name="Lin X."/>
        </authorList>
    </citation>
    <scope>NUCLEOTIDE SEQUENCE</scope>
    <source>
        <strain evidence="11">LMIT007</strain>
    </source>
</reference>
<accession>A0AA41WWU6</accession>
<proteinExistence type="inferred from homology"/>
<name>A0AA41WWU6_9ALTE</name>
<dbReference type="GO" id="GO:0047617">
    <property type="term" value="F:fatty acyl-CoA hydrolase activity"/>
    <property type="evidence" value="ECO:0007669"/>
    <property type="project" value="UniProtKB-EC"/>
</dbReference>
<dbReference type="CDD" id="cd03444">
    <property type="entry name" value="Thioesterase_II_repeat1"/>
    <property type="match status" value="1"/>
</dbReference>
<dbReference type="GO" id="GO:0005829">
    <property type="term" value="C:cytosol"/>
    <property type="evidence" value="ECO:0007669"/>
    <property type="project" value="TreeGrafter"/>
</dbReference>
<dbReference type="EMBL" id="JANATA010000001">
    <property type="protein sequence ID" value="MCP3427530.1"/>
    <property type="molecule type" value="Genomic_DNA"/>
</dbReference>
<evidence type="ECO:0000259" key="10">
    <source>
        <dbReference type="Pfam" id="PF13622"/>
    </source>
</evidence>
<dbReference type="Pfam" id="PF13622">
    <property type="entry name" value="4HBT_3"/>
    <property type="match status" value="1"/>
</dbReference>
<evidence type="ECO:0000259" key="9">
    <source>
        <dbReference type="Pfam" id="PF02551"/>
    </source>
</evidence>
<dbReference type="PANTHER" id="PTHR11066:SF34">
    <property type="entry name" value="ACYL-COENZYME A THIOESTERASE 8"/>
    <property type="match status" value="1"/>
</dbReference>
<dbReference type="CDD" id="cd03445">
    <property type="entry name" value="Thioesterase_II_repeat2"/>
    <property type="match status" value="1"/>
</dbReference>
<sequence>MSNVNLQELLDLEVLEEGLYRGISWDLGFPAVFGGQVLGQALVAAYKTVDKDQYAHSFHSYFLLPGDASKPIVYDVEVVREGRSFSTRRVKAIQHGKTIFYMTASFQLEQPGLSHQYGNIPRLPVPDSLDYDIDLFAQKHSPLSPELSKTLEYHKPIDIKTVNIKECFGAAVVEPERFIWMRSRHAIRDELIMHQAALAYASDYHFLSTALQAHPIHSQDPRLRMATIDHAVWFHKPLDFNQWHIYHTQSPFSGNSRALVKGQFFTASGEIVATTMQEGMIRIKE</sequence>
<gene>
    <name evidence="11" type="ORF">NLF92_01050</name>
</gene>
<protein>
    <recommendedName>
        <fullName evidence="7">Acyl-CoA thioesterase 2</fullName>
        <ecNumber evidence="5">3.1.2.20</ecNumber>
    </recommendedName>
    <alternativeName>
        <fullName evidence="8">Thioesterase II</fullName>
    </alternativeName>
</protein>
<organism evidence="11 12">
    <name type="scientific">Opacimonas viscosa</name>
    <dbReference type="NCBI Taxonomy" id="2961944"/>
    <lineage>
        <taxon>Bacteria</taxon>
        <taxon>Pseudomonadati</taxon>
        <taxon>Pseudomonadota</taxon>
        <taxon>Gammaproteobacteria</taxon>
        <taxon>Alteromonadales</taxon>
        <taxon>Alteromonadaceae</taxon>
        <taxon>Opacimonas</taxon>
    </lineage>
</organism>
<keyword evidence="4" id="KW-0443">Lipid metabolism</keyword>
<dbReference type="InterPro" id="IPR042171">
    <property type="entry name" value="Acyl-CoA_hotdog"/>
</dbReference>
<keyword evidence="12" id="KW-1185">Reference proteome</keyword>
<evidence type="ECO:0000256" key="2">
    <source>
        <dbReference type="ARBA" id="ARBA00011881"/>
    </source>
</evidence>
<dbReference type="Pfam" id="PF02551">
    <property type="entry name" value="Acyl_CoA_thio"/>
    <property type="match status" value="1"/>
</dbReference>
<dbReference type="Proteomes" id="UP001165413">
    <property type="component" value="Unassembled WGS sequence"/>
</dbReference>
<evidence type="ECO:0000256" key="6">
    <source>
        <dbReference type="ARBA" id="ARBA00050943"/>
    </source>
</evidence>
<dbReference type="EC" id="3.1.2.20" evidence="5"/>
<comment type="catalytic activity">
    <reaction evidence="6">
        <text>a fatty acyl-CoA + H2O = a fatty acid + CoA + H(+)</text>
        <dbReference type="Rhea" id="RHEA:16781"/>
        <dbReference type="ChEBI" id="CHEBI:15377"/>
        <dbReference type="ChEBI" id="CHEBI:15378"/>
        <dbReference type="ChEBI" id="CHEBI:28868"/>
        <dbReference type="ChEBI" id="CHEBI:57287"/>
        <dbReference type="ChEBI" id="CHEBI:77636"/>
        <dbReference type="EC" id="3.1.2.20"/>
    </reaction>
    <physiologicalReaction direction="left-to-right" evidence="6">
        <dbReference type="Rhea" id="RHEA:16782"/>
    </physiologicalReaction>
</comment>
<dbReference type="GO" id="GO:0006637">
    <property type="term" value="P:acyl-CoA metabolic process"/>
    <property type="evidence" value="ECO:0007669"/>
    <property type="project" value="InterPro"/>
</dbReference>
<dbReference type="InterPro" id="IPR025652">
    <property type="entry name" value="TesB_C"/>
</dbReference>
<dbReference type="InterPro" id="IPR029069">
    <property type="entry name" value="HotDog_dom_sf"/>
</dbReference>
<dbReference type="AlphaFoldDB" id="A0AA41WWU6"/>
<evidence type="ECO:0000256" key="7">
    <source>
        <dbReference type="ARBA" id="ARBA00071120"/>
    </source>
</evidence>
<dbReference type="GO" id="GO:0009062">
    <property type="term" value="P:fatty acid catabolic process"/>
    <property type="evidence" value="ECO:0007669"/>
    <property type="project" value="TreeGrafter"/>
</dbReference>
<evidence type="ECO:0000256" key="5">
    <source>
        <dbReference type="ARBA" id="ARBA00038894"/>
    </source>
</evidence>
<evidence type="ECO:0000313" key="12">
    <source>
        <dbReference type="Proteomes" id="UP001165413"/>
    </source>
</evidence>
<dbReference type="InterPro" id="IPR049449">
    <property type="entry name" value="TesB_ACOT8-like_N"/>
</dbReference>
<evidence type="ECO:0000256" key="1">
    <source>
        <dbReference type="ARBA" id="ARBA00006538"/>
    </source>
</evidence>
<evidence type="ECO:0000313" key="11">
    <source>
        <dbReference type="EMBL" id="MCP3427530.1"/>
    </source>
</evidence>
<evidence type="ECO:0000256" key="3">
    <source>
        <dbReference type="ARBA" id="ARBA00022801"/>
    </source>
</evidence>
<dbReference type="FunFam" id="2.40.160.210:FF:000001">
    <property type="entry name" value="Acyl-CoA thioesterase II"/>
    <property type="match status" value="1"/>
</dbReference>
<keyword evidence="3" id="KW-0378">Hydrolase</keyword>